<evidence type="ECO:0000313" key="2">
    <source>
        <dbReference type="Proteomes" id="UP001152519"/>
    </source>
</evidence>
<comment type="caution">
    <text evidence="1">The sequence shown here is derived from an EMBL/GenBank/DDBJ whole genome shotgun (WGS) entry which is preliminary data.</text>
</comment>
<gene>
    <name evidence="1" type="ORF">SCOCK_370045</name>
</gene>
<evidence type="ECO:0000313" key="1">
    <source>
        <dbReference type="EMBL" id="CAG6395894.1"/>
    </source>
</evidence>
<protein>
    <submittedName>
        <fullName evidence="1">Uncharacterized protein</fullName>
    </submittedName>
</protein>
<name>A0A9W4E8Z0_9ACTN</name>
<accession>A0A9W4E8Z0</accession>
<reference evidence="1" key="1">
    <citation type="submission" date="2021-05" db="EMBL/GenBank/DDBJ databases">
        <authorList>
            <person name="Arsene-Ploetze F."/>
        </authorList>
    </citation>
    <scope>NUCLEOTIDE SEQUENCE</scope>
    <source>
        <strain evidence="1">DSM 42138</strain>
    </source>
</reference>
<dbReference type="EMBL" id="CAJSLV010000067">
    <property type="protein sequence ID" value="CAG6395894.1"/>
    <property type="molecule type" value="Genomic_DNA"/>
</dbReference>
<dbReference type="AlphaFoldDB" id="A0A9W4E8Z0"/>
<sequence>MGRGRPGPPVDGAAATRGHVLCERYAELTGLGRSRRDRMPILQLRQHLAVIARFDPGWGAAGRCRTQGPFTRRNISHHSRKFPHRPFSRSAPASTVRTHTGSIKAHWVLCGMY</sequence>
<dbReference type="Proteomes" id="UP001152519">
    <property type="component" value="Unassembled WGS sequence"/>
</dbReference>
<keyword evidence="2" id="KW-1185">Reference proteome</keyword>
<organism evidence="1 2">
    <name type="scientific">Actinacidiphila cocklensis</name>
    <dbReference type="NCBI Taxonomy" id="887465"/>
    <lineage>
        <taxon>Bacteria</taxon>
        <taxon>Bacillati</taxon>
        <taxon>Actinomycetota</taxon>
        <taxon>Actinomycetes</taxon>
        <taxon>Kitasatosporales</taxon>
        <taxon>Streptomycetaceae</taxon>
        <taxon>Actinacidiphila</taxon>
    </lineage>
</organism>
<proteinExistence type="predicted"/>